<reference evidence="1" key="1">
    <citation type="journal article" date="2005" name="Proc. Natl. Acad. Sci. U.S.A.">
        <title>An ancestral oomycete locus contains late blight avirulence gene Avr3a, encoding a protein that is recognized in the host cytoplasm.</title>
        <authorList>
            <person name="Armstrong M.R."/>
            <person name="Whisson S.C."/>
            <person name="Pritchard L."/>
            <person name="Bos J.I.B."/>
            <person name="Venter E."/>
            <person name="Avrova A.O."/>
            <person name="Rehmany A.P."/>
            <person name="Bohme U."/>
            <person name="Brooks K."/>
            <person name="Cherevach I."/>
            <person name="Hamlin N."/>
            <person name="White B."/>
            <person name="Fraser A."/>
            <person name="Lord A."/>
            <person name="Quail M.A."/>
            <person name="Churcher C."/>
            <person name="Hall N."/>
            <person name="Berriman M."/>
            <person name="Kamoun S."/>
            <person name="Beyon J.L."/>
            <person name="Birch P.R.J."/>
        </authorList>
    </citation>
    <scope>NUCLEOTIDE SEQUENCE</scope>
</reference>
<accession>Q572I5</accession>
<gene>
    <name evidence="1" type="ORF">PI35.0410c</name>
</gene>
<name>Q572I5_PHYIN</name>
<organism evidence="1">
    <name type="scientific">Phytophthora infestans</name>
    <name type="common">Potato late blight agent</name>
    <name type="synonym">Botrytis infestans</name>
    <dbReference type="NCBI Taxonomy" id="4787"/>
    <lineage>
        <taxon>Eukaryota</taxon>
        <taxon>Sar</taxon>
        <taxon>Stramenopiles</taxon>
        <taxon>Oomycota</taxon>
        <taxon>Peronosporomycetes</taxon>
        <taxon>Peronosporales</taxon>
        <taxon>Peronosporaceae</taxon>
        <taxon>Phytophthora</taxon>
    </lineage>
</organism>
<protein>
    <submittedName>
        <fullName evidence="1">Uncharacterized protein</fullName>
    </submittedName>
</protein>
<evidence type="ECO:0000313" key="1">
    <source>
        <dbReference type="EMBL" id="CAI72290.1"/>
    </source>
</evidence>
<sequence>MAPDLATGTVFGFEALARNWGILGLLFDDVRFKLDHVERSTKISIVAKTITSFTISRQSIFDVCRDEDFSYSPAQRTRWTRIAAVLLGEGLTIRGTVQFTWDNSAKRMIGLVS</sequence>
<proteinExistence type="predicted"/>
<dbReference type="EMBL" id="AJ893356">
    <property type="protein sequence ID" value="CAI72290.1"/>
    <property type="molecule type" value="Genomic_DNA"/>
</dbReference>
<dbReference type="AlphaFoldDB" id="Q572I5"/>